<geneLocation type="plasmid" evidence="7">
    <name>pnp95</name>
</geneLocation>
<dbReference type="SUPFAM" id="SSF49363">
    <property type="entry name" value="Purple acid phosphatase, N-terminal domain"/>
    <property type="match status" value="1"/>
</dbReference>
<evidence type="ECO:0000313" key="6">
    <source>
        <dbReference type="EMBL" id="QFJ56315.1"/>
    </source>
</evidence>
<organism evidence="6 7">
    <name type="scientific">Pseudobutyrivibrio xylanivorans</name>
    <dbReference type="NCBI Taxonomy" id="185007"/>
    <lineage>
        <taxon>Bacteria</taxon>
        <taxon>Bacillati</taxon>
        <taxon>Bacillota</taxon>
        <taxon>Clostridia</taxon>
        <taxon>Lachnospirales</taxon>
        <taxon>Lachnospiraceae</taxon>
        <taxon>Pseudobutyrivibrio</taxon>
    </lineage>
</organism>
<dbReference type="SUPFAM" id="SSF69360">
    <property type="entry name" value="Cell wall binding repeat"/>
    <property type="match status" value="1"/>
</dbReference>
<dbReference type="GO" id="GO:0046872">
    <property type="term" value="F:metal ion binding"/>
    <property type="evidence" value="ECO:0007669"/>
    <property type="project" value="InterPro"/>
</dbReference>
<dbReference type="Pfam" id="PF16656">
    <property type="entry name" value="Pur_ac_phosph_N"/>
    <property type="match status" value="1"/>
</dbReference>
<dbReference type="KEGG" id="pxv:FXF36_15465"/>
<feature type="domain" description="Phosphodiester glycosidase" evidence="4">
    <location>
        <begin position="140"/>
        <end position="311"/>
    </location>
</feature>
<keyword evidence="6" id="KW-0614">Plasmid</keyword>
<proteinExistence type="predicted"/>
<evidence type="ECO:0000259" key="3">
    <source>
        <dbReference type="Pfam" id="PF00149"/>
    </source>
</evidence>
<dbReference type="PANTHER" id="PTHR22953">
    <property type="entry name" value="ACID PHOSPHATASE RELATED"/>
    <property type="match status" value="1"/>
</dbReference>
<evidence type="ECO:0000259" key="5">
    <source>
        <dbReference type="Pfam" id="PF16656"/>
    </source>
</evidence>
<gene>
    <name evidence="6" type="ORF">FXF36_15465</name>
</gene>
<feature type="region of interest" description="Disordered" evidence="2">
    <location>
        <begin position="2007"/>
        <end position="2070"/>
    </location>
</feature>
<dbReference type="Gene3D" id="2.60.40.380">
    <property type="entry name" value="Purple acid phosphatase-like, N-terminal"/>
    <property type="match status" value="1"/>
</dbReference>
<sequence>MKKFGKHKRIVTSILAVLLALTTFLVAPLEIMAANKIVGYTDRYDGDVIKVVKQKNYNIVPGVTETDVVLNDQTGDAQVMGYMTTIEPSADVSFKATYDGYYDAKNYNNETKESKWQVGDWGLSTTTHQIAAYEKATGENVVFATNGDYFNMQTGQPRGSLYINGNCLNPEKDNEEPYFAILKDGSYVIRDAGTDKSDVLEAVSGPFYLVKDGKNVVPGTSELFPVNSVGFKADGSVVFFMADGRQYPRSVGMSINEMADFLVAQGVVKAIYLDGGGSATVVTRREGEKKYAVRNNPSDGSERNISSGILVVANSINDGKFHHAVISSNGDLFTPNSPVAFTAKGVDSAGGEADLPESGLKWALAKDSAKKGTIDENTGVFVSNGELGDVNVELYYENKKIAESTVKIAEPDNIYFTSASASLDFGQRSNLGLIVRSENADMVYKSGDFNWTIEPLNPEDAQNDLGHMDGNVFVAGNATTSMRAKVSVSFTRKDGKEISSSIVVEIGKMPVVAFDFEPNANGPLKGAHFHWGKSNYVDAGVTPGYYGDYDELTVPVANSNSINETVYATLKAPFRFTGNYDTSVPAAEIFKENGYAFYLWPNNSITHYCAGNVTTTSEANGGQVRFGEYAMELNFDYASYDGSSNSNYYIRNCSGSYDVEGRPTEVGVWVYADAKTYNLAGYTLHADIGVFNGTSYSTKNFTLVHDDVDTDGKISTTSTINWVGWKYCYANLSGIASYYSPEHPFRIRNGEGMIWLSYAPASGGGRYSGSFYFDNYRFVYGTNLDDLDNPYFKSLTVNGESIFNVSDVAVDTNSVEITATFADVEGKNASGIDPTRTTFSIDGKEVACDGDENTATTRLELANGLHSIGVTIYDKFGNTNTLNSYVTIGESAETDAKALLTGADTVVLGSDYKLSLITQGSVKSVDMTVLQLNSDFGEPTVTAAEGWDVEAAYSITGFKKAKMEIKANWTGEGEAPANSEVATLSFNVPTNLDPAIDFFTYQVTNSTCITNDGRTVTSAQQKVILTLSAYYTIDTTVAMSGRDTVLRVVNPAGEPEEGVEVFVNGVSIGFTDANGEIVTTVTRDIAPGGSFVVIAKKGELVSFETTITVMNSVVNGEGKPEGLMHTATKHADSEQIITWFAPVAETEAAAVVEYSLNSDLSASTTVTGSNTLQAFSTSKDAAYINTVKLTGLEGGRTYYYRAGDGNNWSDISSFKTTAKDAPVSFFVVGDTQMHGNRKTDAEEIQLLNGLGTQVAGSDFGIQTGDYVDNGGNYNMWEEMDSTFNEAFHEADIIHTLGNHEYYGDANGVAANVIFGHGADEKDYYSVEYGNVYVAVINYSANLSNACAWLIQDAQASSAQWKFLSVHQPAYYTNPNGGSQRFHNSIPKAAEAAGIDAVFSGHDHAYARTMPMTSGQIDEENGVVYFVCGDLGEKSRNINYAADNNPAFNFAIVDQSYDAIAVKVTATNESLSFATVDSQGNIIDTYSKESSCADGHDWKYYDRATGMMICGNCGEQADPKVELFSGWLEDLETGSQMYFVSGKITKGFSRVENIPFAFDEEGLLNYTGLLADNGKVYYAENGYCLTGLHVINGKQYFFDPKTYAMVEGYRVVSVEDSNGLLTEETGIIFEMDKKIVREADGKLYYYIEGFKAPAAGFVEVNGDYYYVQYDGSVATGNVQVNQPNKMIKRGTYYFDDEGKLDLTGFKHGLIEEDGKLNYYVLNQKYYAGLIKIDGSYYYINSKCFAVTGSYYVTKNNGLIPCGRYLFDENGKMELSDELKNGIVAENGKMFYYLNGKKTYAGLILLDGHYYYINHDCEVVTGSYYVTKDNGLLPQGRYNFDLNGRMIIHDSLKNGLCKEDGGIYYYVNGERNYAGLIDIEGYLYYINSNGKAVTGRYYVTKNNDIMPQDFYEFAEDGKMIIDRQKNGLYEEDGVRYYYVNGRKTYAGLIYIDGYYYYINSSCQVTTGRHYVTKNNNLLPQGHYNFDEYGRMIIEEKPETNEIVDDEIPEPTEEITEEPVIDDSSSEELTEETEETEETVIEENTVEDSVDEVIEEDTGDVVSSEDAEIFAEE</sequence>
<dbReference type="Proteomes" id="UP000327030">
    <property type="component" value="Plasmid pNP95"/>
</dbReference>
<dbReference type="Pfam" id="PF09992">
    <property type="entry name" value="NAGPA"/>
    <property type="match status" value="1"/>
</dbReference>
<reference evidence="7" key="1">
    <citation type="submission" date="2019-08" db="EMBL/GenBank/DDBJ databases">
        <title>Complete Genome Sequence of the Polysaccharide-Degrading Rumen Bacterium Pseudobutyrivibrio xylanivorans MA3014.</title>
        <authorList>
            <person name="Palevich N."/>
            <person name="Maclean P.H."/>
            <person name="Kelly W.J."/>
            <person name="Leahy S.C."/>
            <person name="Rakonjac J."/>
            <person name="Attwood G.T."/>
        </authorList>
    </citation>
    <scope>NUCLEOTIDE SEQUENCE [LARGE SCALE GENOMIC DNA]</scope>
    <source>
        <strain evidence="7">MA3014</strain>
        <plasmid evidence="7">pnp95</plasmid>
    </source>
</reference>
<keyword evidence="1" id="KW-0732">Signal</keyword>
<evidence type="ECO:0000256" key="1">
    <source>
        <dbReference type="ARBA" id="ARBA00022729"/>
    </source>
</evidence>
<evidence type="ECO:0000256" key="2">
    <source>
        <dbReference type="SAM" id="MobiDB-lite"/>
    </source>
</evidence>
<feature type="domain" description="Calcineurin-like phosphoesterase" evidence="3">
    <location>
        <begin position="1225"/>
        <end position="1405"/>
    </location>
</feature>
<dbReference type="InterPro" id="IPR039331">
    <property type="entry name" value="PAPs-like"/>
</dbReference>
<dbReference type="InterPro" id="IPR008963">
    <property type="entry name" value="Purple_acid_Pase-like_N"/>
</dbReference>
<name>A0A5P6VUB1_PSEXY</name>
<dbReference type="Gene3D" id="3.60.21.10">
    <property type="match status" value="1"/>
</dbReference>
<dbReference type="InterPro" id="IPR018711">
    <property type="entry name" value="NAGPA"/>
</dbReference>
<dbReference type="OrthoDB" id="9809781at2"/>
<dbReference type="Pfam" id="PF00149">
    <property type="entry name" value="Metallophos"/>
    <property type="match status" value="1"/>
</dbReference>
<dbReference type="InterPro" id="IPR015914">
    <property type="entry name" value="PAPs_N"/>
</dbReference>
<dbReference type="InterPro" id="IPR004843">
    <property type="entry name" value="Calcineurin-like_PHP"/>
</dbReference>
<evidence type="ECO:0000313" key="7">
    <source>
        <dbReference type="Proteomes" id="UP000327030"/>
    </source>
</evidence>
<evidence type="ECO:0000259" key="4">
    <source>
        <dbReference type="Pfam" id="PF09992"/>
    </source>
</evidence>
<dbReference type="RefSeq" id="WP_151625912.1">
    <property type="nucleotide sequence ID" value="NZ_CP043029.1"/>
</dbReference>
<accession>A0A5P6VUB1</accession>
<protein>
    <submittedName>
        <fullName evidence="6">Uncharacterized protein</fullName>
    </submittedName>
</protein>
<dbReference type="Gene3D" id="2.10.270.10">
    <property type="entry name" value="Cholin Binding"/>
    <property type="match status" value="5"/>
</dbReference>
<feature type="domain" description="Purple acid phosphatase N-terminal" evidence="5">
    <location>
        <begin position="1120"/>
        <end position="1216"/>
    </location>
</feature>
<dbReference type="GO" id="GO:0003993">
    <property type="term" value="F:acid phosphatase activity"/>
    <property type="evidence" value="ECO:0007669"/>
    <property type="project" value="InterPro"/>
</dbReference>
<dbReference type="PANTHER" id="PTHR22953:SF153">
    <property type="entry name" value="PURPLE ACID PHOSPHATASE"/>
    <property type="match status" value="1"/>
</dbReference>
<dbReference type="EMBL" id="CP043029">
    <property type="protein sequence ID" value="QFJ56315.1"/>
    <property type="molecule type" value="Genomic_DNA"/>
</dbReference>
<dbReference type="InterPro" id="IPR029052">
    <property type="entry name" value="Metallo-depent_PP-like"/>
</dbReference>
<dbReference type="SUPFAM" id="SSF56300">
    <property type="entry name" value="Metallo-dependent phosphatases"/>
    <property type="match status" value="1"/>
</dbReference>